<sequence>MARFILSIDGGGIRGTIPAAVLTVLKDKLEKRDKRLPLHRYFHLIAGTSTGAIIAAGLTCPKPGKPAEPAADPWTLLDLYKRKGAEIFNIGLFRKIANFGGLFEERYDAAPLEKILRQMLGEKSEIKDALGKVLITAYDIHARRAVFMTNADKDHERFLFWQAVRGSSAAPTYFEPAMVEDLAGQSHGQIPAIPLIDGGVFANDPAMAAYVEGCKLGWRDNDLVILSLGTGSANRKIPYQQAKSWGAGGWINPANDTPLISVLMQGQSSTTSYQLNKLLNVDPPRFSDGATVVTTANRKTLNYFRLDAPLVGVNDALDDATPENISKLERFGLTLAEKHDLALEEIADRLAAI</sequence>
<dbReference type="PROSITE" id="PS51635">
    <property type="entry name" value="PNPLA"/>
    <property type="match status" value="1"/>
</dbReference>
<evidence type="ECO:0000256" key="3">
    <source>
        <dbReference type="PROSITE-ProRule" id="PRU01161"/>
    </source>
</evidence>
<feature type="short sequence motif" description="GXSXG" evidence="3">
    <location>
        <begin position="47"/>
        <end position="51"/>
    </location>
</feature>
<dbReference type="InterPro" id="IPR016035">
    <property type="entry name" value="Acyl_Trfase/lysoPLipase"/>
</dbReference>
<evidence type="ECO:0000313" key="6">
    <source>
        <dbReference type="Proteomes" id="UP000596351"/>
    </source>
</evidence>
<evidence type="ECO:0000313" key="5">
    <source>
        <dbReference type="EMBL" id="QRF50090.1"/>
    </source>
</evidence>
<organism evidence="5 6">
    <name type="scientific">Rhizobium rosettiformans</name>
    <dbReference type="NCBI Taxonomy" id="1368430"/>
    <lineage>
        <taxon>Bacteria</taxon>
        <taxon>Pseudomonadati</taxon>
        <taxon>Pseudomonadota</taxon>
        <taxon>Alphaproteobacteria</taxon>
        <taxon>Hyphomicrobiales</taxon>
        <taxon>Rhizobiaceae</taxon>
        <taxon>Rhizobium/Agrobacterium group</taxon>
        <taxon>Rhizobium</taxon>
    </lineage>
</organism>
<dbReference type="PANTHER" id="PTHR32176">
    <property type="entry name" value="XYLOSE ISOMERASE"/>
    <property type="match status" value="1"/>
</dbReference>
<dbReference type="RefSeq" id="WP_203017468.1">
    <property type="nucleotide sequence ID" value="NZ_CP032405.1"/>
</dbReference>
<evidence type="ECO:0000256" key="2">
    <source>
        <dbReference type="ARBA" id="ARBA00023098"/>
    </source>
</evidence>
<reference evidence="5 6" key="1">
    <citation type="submission" date="2018-09" db="EMBL/GenBank/DDBJ databases">
        <title>Rhizobium sp. MAE2-X.</title>
        <authorList>
            <person name="Lee Y."/>
            <person name="Jeon C.O."/>
        </authorList>
    </citation>
    <scope>NUCLEOTIDE SEQUENCE [LARGE SCALE GENOMIC DNA]</scope>
    <source>
        <strain evidence="5 6">MAE2-X</strain>
    </source>
</reference>
<keyword evidence="3" id="KW-0378">Hydrolase</keyword>
<dbReference type="Proteomes" id="UP000596351">
    <property type="component" value="Chromosome"/>
</dbReference>
<accession>A0ABX7EQ36</accession>
<feature type="active site" description="Proton acceptor" evidence="3">
    <location>
        <position position="197"/>
    </location>
</feature>
<name>A0ABX7EQ36_9HYPH</name>
<feature type="short sequence motif" description="GXGXXG" evidence="3">
    <location>
        <begin position="10"/>
        <end position="15"/>
    </location>
</feature>
<keyword evidence="2 3" id="KW-0443">Lipid metabolism</keyword>
<keyword evidence="6" id="KW-1185">Reference proteome</keyword>
<feature type="active site" description="Nucleophile" evidence="3">
    <location>
        <position position="49"/>
    </location>
</feature>
<feature type="domain" description="PNPLA" evidence="4">
    <location>
        <begin position="6"/>
        <end position="210"/>
    </location>
</feature>
<evidence type="ECO:0000256" key="1">
    <source>
        <dbReference type="ARBA" id="ARBA00010240"/>
    </source>
</evidence>
<dbReference type="Gene3D" id="3.40.1090.10">
    <property type="entry name" value="Cytosolic phospholipase A2 catalytic domain"/>
    <property type="match status" value="1"/>
</dbReference>
<evidence type="ECO:0000259" key="4">
    <source>
        <dbReference type="PROSITE" id="PS51635"/>
    </source>
</evidence>
<dbReference type="Pfam" id="PF01734">
    <property type="entry name" value="Patatin"/>
    <property type="match status" value="1"/>
</dbReference>
<comment type="similarity">
    <text evidence="1">Belongs to the patatin family.</text>
</comment>
<gene>
    <name evidence="5" type="ORF">D4A92_00815</name>
</gene>
<protein>
    <submittedName>
        <fullName evidence="5">Patatin</fullName>
    </submittedName>
</protein>
<dbReference type="PANTHER" id="PTHR32176:SF92">
    <property type="entry name" value="XYLOSE ISOMERASE"/>
    <property type="match status" value="1"/>
</dbReference>
<dbReference type="InterPro" id="IPR002641">
    <property type="entry name" value="PNPLA_dom"/>
</dbReference>
<feature type="short sequence motif" description="DGA/G" evidence="3">
    <location>
        <begin position="197"/>
        <end position="199"/>
    </location>
</feature>
<keyword evidence="3" id="KW-0442">Lipid degradation</keyword>
<dbReference type="EMBL" id="CP032405">
    <property type="protein sequence ID" value="QRF50090.1"/>
    <property type="molecule type" value="Genomic_DNA"/>
</dbReference>
<proteinExistence type="inferred from homology"/>
<dbReference type="SUPFAM" id="SSF52151">
    <property type="entry name" value="FabD/lysophospholipase-like"/>
    <property type="match status" value="1"/>
</dbReference>